<evidence type="ECO:0000313" key="9">
    <source>
        <dbReference type="Proteomes" id="UP000223527"/>
    </source>
</evidence>
<keyword evidence="4 8" id="KW-0378">Hydrolase</keyword>
<dbReference type="RefSeq" id="WP_099093925.1">
    <property type="nucleotide sequence ID" value="NZ_PDNU01000002.1"/>
</dbReference>
<keyword evidence="6" id="KW-0326">Glycosidase</keyword>
<evidence type="ECO:0000313" key="8">
    <source>
        <dbReference type="EMBL" id="PHK96780.1"/>
    </source>
</evidence>
<gene>
    <name evidence="8" type="ORF">CR162_01700</name>
</gene>
<dbReference type="InterPro" id="IPR002037">
    <property type="entry name" value="Glyco_hydro_8"/>
</dbReference>
<evidence type="ECO:0000256" key="5">
    <source>
        <dbReference type="ARBA" id="ARBA00023001"/>
    </source>
</evidence>
<name>A0A2C7AED4_9PROT</name>
<evidence type="ECO:0000256" key="2">
    <source>
        <dbReference type="ARBA" id="ARBA00009209"/>
    </source>
</evidence>
<accession>A0A2C7AED4</accession>
<proteinExistence type="inferred from homology"/>
<dbReference type="Proteomes" id="UP000223527">
    <property type="component" value="Unassembled WGS sequence"/>
</dbReference>
<evidence type="ECO:0000256" key="1">
    <source>
        <dbReference type="ARBA" id="ARBA00000966"/>
    </source>
</evidence>
<dbReference type="EC" id="3.2.1.4" evidence="3"/>
<evidence type="ECO:0000256" key="6">
    <source>
        <dbReference type="ARBA" id="ARBA00023295"/>
    </source>
</evidence>
<dbReference type="GO" id="GO:0030245">
    <property type="term" value="P:cellulose catabolic process"/>
    <property type="evidence" value="ECO:0007669"/>
    <property type="project" value="UniProtKB-KW"/>
</dbReference>
<protein>
    <recommendedName>
        <fullName evidence="3">cellulase</fullName>
        <ecNumber evidence="3">3.2.1.4</ecNumber>
    </recommendedName>
</protein>
<comment type="similarity">
    <text evidence="2">Belongs to the glycosyl hydrolase 8 (cellulase D) family.</text>
</comment>
<dbReference type="Gene3D" id="1.50.10.10">
    <property type="match status" value="1"/>
</dbReference>
<dbReference type="EMBL" id="PDNU01000002">
    <property type="protein sequence ID" value="PHK96780.1"/>
    <property type="molecule type" value="Genomic_DNA"/>
</dbReference>
<dbReference type="OrthoDB" id="9766708at2"/>
<reference evidence="8 9" key="1">
    <citation type="submission" date="2017-10" db="EMBL/GenBank/DDBJ databases">
        <authorList>
            <person name="Banno H."/>
            <person name="Chua N.-H."/>
        </authorList>
    </citation>
    <scope>NUCLEOTIDE SEQUENCE [LARGE SCALE GENOMIC DNA]</scope>
    <source>
        <strain evidence="8 9">YW11</strain>
    </source>
</reference>
<dbReference type="SUPFAM" id="SSF48208">
    <property type="entry name" value="Six-hairpin glycosidases"/>
    <property type="match status" value="1"/>
</dbReference>
<keyword evidence="5" id="KW-0136">Cellulose degradation</keyword>
<dbReference type="GO" id="GO:0008810">
    <property type="term" value="F:cellulase activity"/>
    <property type="evidence" value="ECO:0007669"/>
    <property type="project" value="UniProtKB-EC"/>
</dbReference>
<organism evidence="8 9">
    <name type="scientific">Teichococcus rhizosphaerae</name>
    <dbReference type="NCBI Taxonomy" id="1335062"/>
    <lineage>
        <taxon>Bacteria</taxon>
        <taxon>Pseudomonadati</taxon>
        <taxon>Pseudomonadota</taxon>
        <taxon>Alphaproteobacteria</taxon>
        <taxon>Acetobacterales</taxon>
        <taxon>Roseomonadaceae</taxon>
        <taxon>Roseomonas</taxon>
    </lineage>
</organism>
<dbReference type="InterPro" id="IPR008928">
    <property type="entry name" value="6-hairpin_glycosidase_sf"/>
</dbReference>
<comment type="catalytic activity">
    <reaction evidence="1">
        <text>Endohydrolysis of (1-&gt;4)-beta-D-glucosidic linkages in cellulose, lichenin and cereal beta-D-glucans.</text>
        <dbReference type="EC" id="3.2.1.4"/>
    </reaction>
</comment>
<dbReference type="AlphaFoldDB" id="A0A2C7AED4"/>
<sequence>MPDDVGRRKWITLCAGLFVATPRSPERIEFRSALNLPGRQEWEDFKAKYLLPDGRIIDTGNNNASHSEGQGWALLMAEAYGDQATFNRVFAWTHRNLRRPHDSLHAWSWRPNRPQPVEDSNNATDGDLFIAWALERAARRWHRPELSGRAAAIARDLHENCVREVRGRTVLLPAAFGFEHPSYTVINPSYYVFPALDAMARLMPNDRWRELRQDGLSLLRQTGFGAWNLPADWIRLSHLSDEPPLPAPGWPARFSYDAIRIPLYLAWAGLSAEPAARAAARFWSASHPSGYTPAWAEFAQDHVAPYAADSGMDSIARLVLDPEAKVSDLPRVHAAPHYYAAALTLLARLAAFERSALT</sequence>
<evidence type="ECO:0000256" key="3">
    <source>
        <dbReference type="ARBA" id="ARBA00012601"/>
    </source>
</evidence>
<comment type="caution">
    <text evidence="8">The sequence shown here is derived from an EMBL/GenBank/DDBJ whole genome shotgun (WGS) entry which is preliminary data.</text>
</comment>
<dbReference type="PRINTS" id="PR00735">
    <property type="entry name" value="GLHYDRLASE8"/>
</dbReference>
<keyword evidence="7" id="KW-0624">Polysaccharide degradation</keyword>
<keyword evidence="7" id="KW-0119">Carbohydrate metabolism</keyword>
<dbReference type="Pfam" id="PF01270">
    <property type="entry name" value="Glyco_hydro_8"/>
    <property type="match status" value="1"/>
</dbReference>
<keyword evidence="9" id="KW-1185">Reference proteome</keyword>
<evidence type="ECO:0000256" key="4">
    <source>
        <dbReference type="ARBA" id="ARBA00022801"/>
    </source>
</evidence>
<evidence type="ECO:0000256" key="7">
    <source>
        <dbReference type="ARBA" id="ARBA00023326"/>
    </source>
</evidence>
<dbReference type="InterPro" id="IPR012341">
    <property type="entry name" value="6hp_glycosidase-like_sf"/>
</dbReference>